<gene>
    <name evidence="2" type="ORF">BDV29DRAFT_187051</name>
</gene>
<dbReference type="Proteomes" id="UP000326565">
    <property type="component" value="Unassembled WGS sequence"/>
</dbReference>
<evidence type="ECO:0000313" key="3">
    <source>
        <dbReference type="Proteomes" id="UP000326565"/>
    </source>
</evidence>
<dbReference type="Pfam" id="PF01636">
    <property type="entry name" value="APH"/>
    <property type="match status" value="1"/>
</dbReference>
<dbReference type="Gene3D" id="3.90.1200.10">
    <property type="match status" value="1"/>
</dbReference>
<proteinExistence type="predicted"/>
<evidence type="ECO:0000313" key="2">
    <source>
        <dbReference type="EMBL" id="KAB8079727.1"/>
    </source>
</evidence>
<sequence length="350" mass="40012">MAPIDQEYSMKQEIAEFFKKTSVTRKACDSYAKNYLGGDVTSVVVQGVCSYTVYAGPHSNYVAQFRLKTCEFRLETMNLAGAIYGHFAPQVTFMGQIGKDVEGKEPLSIYFMSRIQGISLLDFILANSRVPENSRKWSTWRHNLVTDPARFFSLSWKAPKDIDQNYRDGLRHQYERELLALHASLPERFHRLIQDCIVTLPAIFSLPMVLLHREFGVCNIMVNEISCNLFGVVDWAEAEIAPFGLNLHSHQRLISKIDLNKGWIRYPDYFQLEETFWNTLSKEAGGFNNETLRVIKLARIAGLLLSCGFTSRLPNMPPPVPIWDDESGAYNIRDLELPLTNPATRFTDLR</sequence>
<dbReference type="SUPFAM" id="SSF56112">
    <property type="entry name" value="Protein kinase-like (PK-like)"/>
    <property type="match status" value="1"/>
</dbReference>
<dbReference type="OrthoDB" id="5598852at2759"/>
<reference evidence="2 3" key="1">
    <citation type="submission" date="2019-04" db="EMBL/GenBank/DDBJ databases">
        <title>Friends and foes A comparative genomics study of 23 Aspergillus species from section Flavi.</title>
        <authorList>
            <consortium name="DOE Joint Genome Institute"/>
            <person name="Kjaerbolling I."/>
            <person name="Vesth T."/>
            <person name="Frisvad J.C."/>
            <person name="Nybo J.L."/>
            <person name="Theobald S."/>
            <person name="Kildgaard S."/>
            <person name="Isbrandt T."/>
            <person name="Kuo A."/>
            <person name="Sato A."/>
            <person name="Lyhne E.K."/>
            <person name="Kogle M.E."/>
            <person name="Wiebenga A."/>
            <person name="Kun R.S."/>
            <person name="Lubbers R.J."/>
            <person name="Makela M.R."/>
            <person name="Barry K."/>
            <person name="Chovatia M."/>
            <person name="Clum A."/>
            <person name="Daum C."/>
            <person name="Haridas S."/>
            <person name="He G."/>
            <person name="LaButti K."/>
            <person name="Lipzen A."/>
            <person name="Mondo S."/>
            <person name="Riley R."/>
            <person name="Salamov A."/>
            <person name="Simmons B.A."/>
            <person name="Magnuson J.K."/>
            <person name="Henrissat B."/>
            <person name="Mortensen U.H."/>
            <person name="Larsen T.O."/>
            <person name="Devries R.P."/>
            <person name="Grigoriev I.V."/>
            <person name="Machida M."/>
            <person name="Baker S.E."/>
            <person name="Andersen M.R."/>
        </authorList>
    </citation>
    <scope>NUCLEOTIDE SEQUENCE [LARGE SCALE GENOMIC DNA]</scope>
    <source>
        <strain evidence="2 3">CBS 151.66</strain>
    </source>
</reference>
<dbReference type="AlphaFoldDB" id="A0A5N5XHP7"/>
<organism evidence="2 3">
    <name type="scientific">Aspergillus leporis</name>
    <dbReference type="NCBI Taxonomy" id="41062"/>
    <lineage>
        <taxon>Eukaryota</taxon>
        <taxon>Fungi</taxon>
        <taxon>Dikarya</taxon>
        <taxon>Ascomycota</taxon>
        <taxon>Pezizomycotina</taxon>
        <taxon>Eurotiomycetes</taxon>
        <taxon>Eurotiomycetidae</taxon>
        <taxon>Eurotiales</taxon>
        <taxon>Aspergillaceae</taxon>
        <taxon>Aspergillus</taxon>
        <taxon>Aspergillus subgen. Circumdati</taxon>
    </lineage>
</organism>
<accession>A0A5N5XHP7</accession>
<dbReference type="InterPro" id="IPR011009">
    <property type="entry name" value="Kinase-like_dom_sf"/>
</dbReference>
<dbReference type="EMBL" id="ML732149">
    <property type="protein sequence ID" value="KAB8079727.1"/>
    <property type="molecule type" value="Genomic_DNA"/>
</dbReference>
<evidence type="ECO:0000259" key="1">
    <source>
        <dbReference type="Pfam" id="PF01636"/>
    </source>
</evidence>
<feature type="domain" description="Aminoglycoside phosphotransferase" evidence="1">
    <location>
        <begin position="160"/>
        <end position="243"/>
    </location>
</feature>
<keyword evidence="3" id="KW-1185">Reference proteome</keyword>
<dbReference type="InterPro" id="IPR002575">
    <property type="entry name" value="Aminoglycoside_PTrfase"/>
</dbReference>
<protein>
    <recommendedName>
        <fullName evidence="1">Aminoglycoside phosphotransferase domain-containing protein</fullName>
    </recommendedName>
</protein>
<name>A0A5N5XHP7_9EURO</name>